<reference evidence="1 2" key="1">
    <citation type="journal article" date="2011" name="Genome Res.">
        <title>Phylogeny-wide analysis of social amoeba genomes highlights ancient origins for complex intercellular communication.</title>
        <authorList>
            <person name="Heidel A.J."/>
            <person name="Lawal H.M."/>
            <person name="Felder M."/>
            <person name="Schilde C."/>
            <person name="Helps N.R."/>
            <person name="Tunggal B."/>
            <person name="Rivero F."/>
            <person name="John U."/>
            <person name="Schleicher M."/>
            <person name="Eichinger L."/>
            <person name="Platzer M."/>
            <person name="Noegel A.A."/>
            <person name="Schaap P."/>
            <person name="Gloeckner G."/>
        </authorList>
    </citation>
    <scope>NUCLEOTIDE SEQUENCE [LARGE SCALE GENOMIC DNA]</scope>
    <source>
        <strain evidence="2">ATCC 26659 / Pp 5 / PN500</strain>
    </source>
</reference>
<protein>
    <submittedName>
        <fullName evidence="1">Uncharacterized protein</fullName>
    </submittedName>
</protein>
<dbReference type="Proteomes" id="UP000001396">
    <property type="component" value="Unassembled WGS sequence"/>
</dbReference>
<keyword evidence="2" id="KW-1185">Reference proteome</keyword>
<dbReference type="GeneID" id="31358841"/>
<comment type="caution">
    <text evidence="1">The sequence shown here is derived from an EMBL/GenBank/DDBJ whole genome shotgun (WGS) entry which is preliminary data.</text>
</comment>
<dbReference type="EMBL" id="ADBJ01000010">
    <property type="protein sequence ID" value="EFA84242.1"/>
    <property type="molecule type" value="Genomic_DNA"/>
</dbReference>
<organism evidence="1 2">
    <name type="scientific">Heterostelium pallidum (strain ATCC 26659 / Pp 5 / PN500)</name>
    <name type="common">Cellular slime mold</name>
    <name type="synonym">Polysphondylium pallidum</name>
    <dbReference type="NCBI Taxonomy" id="670386"/>
    <lineage>
        <taxon>Eukaryota</taxon>
        <taxon>Amoebozoa</taxon>
        <taxon>Evosea</taxon>
        <taxon>Eumycetozoa</taxon>
        <taxon>Dictyostelia</taxon>
        <taxon>Acytosteliales</taxon>
        <taxon>Acytosteliaceae</taxon>
        <taxon>Heterostelium</taxon>
    </lineage>
</organism>
<sequence length="435" mass="50842">MNNSQQTFTRDELIEFTKDQLFKICVDNKIKVNKSSNKSLIIDHIINFKEEKDRLQKKLIDDNPSNQFHRGHVEYKLPVMIITKILRYCWDLSTWYRHSPLYSYREALKLTLINKQFFGVVSLMYTKVNLRSLSRHSFFNVITFRSSPVAEQVDRLTSVWCPVKHIVKLMINTYMFEQLMKQKSAHLIHVLSTIEKLHIYHENNCRRLSAISIKALGIIAKPRSLYLRSILMDTKQMDAICLIKSLRKIDIYQRHNDHSDYFTVLCKGLPLLESLKTNTLDISCIPKSSQSAIKKLSSVYLNYTNGETFEFPNLQKLTVAKHNPLLIDNLFFKYFSQSNNMTYLSIHLNHSFNIWLPIIIQLKSLVTLEDSEPHRQKDCKEFNSKLKDVILPASLSRIIISTIANIFISLPLKKLKIVLLRSAKKTKSSKLQKIF</sequence>
<gene>
    <name evidence="1" type="ORF">PPL_03319</name>
</gene>
<evidence type="ECO:0000313" key="2">
    <source>
        <dbReference type="Proteomes" id="UP000001396"/>
    </source>
</evidence>
<evidence type="ECO:0000313" key="1">
    <source>
        <dbReference type="EMBL" id="EFA84242.1"/>
    </source>
</evidence>
<proteinExistence type="predicted"/>
<accession>D3B4J4</accession>
<dbReference type="AlphaFoldDB" id="D3B4J4"/>
<dbReference type="InParanoid" id="D3B4J4"/>
<dbReference type="RefSeq" id="XP_020436358.1">
    <property type="nucleotide sequence ID" value="XM_020574286.1"/>
</dbReference>
<name>D3B4J4_HETP5</name>
<dbReference type="SUPFAM" id="SSF52047">
    <property type="entry name" value="RNI-like"/>
    <property type="match status" value="1"/>
</dbReference>